<protein>
    <recommendedName>
        <fullName evidence="8">Probable membrane transporter protein</fullName>
    </recommendedName>
</protein>
<feature type="transmembrane region" description="Helical" evidence="8">
    <location>
        <begin position="152"/>
        <end position="168"/>
    </location>
</feature>
<keyword evidence="6 8" id="KW-1133">Transmembrane helix</keyword>
<dbReference type="PANTHER" id="PTHR30269">
    <property type="entry name" value="TRANSMEMBRANE PROTEIN YFCA"/>
    <property type="match status" value="1"/>
</dbReference>
<accession>A0A5E4PGL8</accession>
<dbReference type="EMBL" id="LR699119">
    <property type="protein sequence ID" value="VVC75668.1"/>
    <property type="molecule type" value="Genomic_DNA"/>
</dbReference>
<reference evidence="9 10" key="1">
    <citation type="submission" date="2019-08" db="EMBL/GenBank/DDBJ databases">
        <authorList>
            <person name="Guy L."/>
        </authorList>
    </citation>
    <scope>NUCLEOTIDE SEQUENCE [LARGE SCALE GENOMIC DNA]</scope>
    <source>
        <strain evidence="9 10">SGT-108</strain>
    </source>
</reference>
<evidence type="ECO:0000256" key="4">
    <source>
        <dbReference type="ARBA" id="ARBA00022475"/>
    </source>
</evidence>
<dbReference type="OrthoDB" id="554695at2"/>
<feature type="transmembrane region" description="Helical" evidence="8">
    <location>
        <begin position="263"/>
        <end position="282"/>
    </location>
</feature>
<evidence type="ECO:0000256" key="2">
    <source>
        <dbReference type="ARBA" id="ARBA00009142"/>
    </source>
</evidence>
<dbReference type="InterPro" id="IPR002781">
    <property type="entry name" value="TM_pro_TauE-like"/>
</dbReference>
<evidence type="ECO:0000256" key="5">
    <source>
        <dbReference type="ARBA" id="ARBA00022692"/>
    </source>
</evidence>
<keyword evidence="4 8" id="KW-1003">Cell membrane</keyword>
<organism evidence="9 10">
    <name type="scientific">Aquicella siphonis</name>
    <dbReference type="NCBI Taxonomy" id="254247"/>
    <lineage>
        <taxon>Bacteria</taxon>
        <taxon>Pseudomonadati</taxon>
        <taxon>Pseudomonadota</taxon>
        <taxon>Gammaproteobacteria</taxon>
        <taxon>Legionellales</taxon>
        <taxon>Coxiellaceae</taxon>
        <taxon>Aquicella</taxon>
    </lineage>
</organism>
<comment type="similarity">
    <text evidence="2 8">Belongs to the 4-toluene sulfonate uptake permease (TSUP) (TC 2.A.102) family.</text>
</comment>
<dbReference type="Pfam" id="PF01925">
    <property type="entry name" value="TauE"/>
    <property type="match status" value="1"/>
</dbReference>
<evidence type="ECO:0000256" key="1">
    <source>
        <dbReference type="ARBA" id="ARBA00004651"/>
    </source>
</evidence>
<evidence type="ECO:0000256" key="7">
    <source>
        <dbReference type="ARBA" id="ARBA00023136"/>
    </source>
</evidence>
<gene>
    <name evidence="9" type="ORF">AQUSIP_09580</name>
</gene>
<feature type="transmembrane region" description="Helical" evidence="8">
    <location>
        <begin position="42"/>
        <end position="62"/>
    </location>
</feature>
<dbReference type="AlphaFoldDB" id="A0A5E4PGL8"/>
<keyword evidence="5 8" id="KW-0812">Transmembrane</keyword>
<feature type="transmembrane region" description="Helical" evidence="8">
    <location>
        <begin position="175"/>
        <end position="193"/>
    </location>
</feature>
<evidence type="ECO:0000256" key="6">
    <source>
        <dbReference type="ARBA" id="ARBA00022989"/>
    </source>
</evidence>
<proteinExistence type="inferred from homology"/>
<evidence type="ECO:0000313" key="10">
    <source>
        <dbReference type="Proteomes" id="UP000324194"/>
    </source>
</evidence>
<keyword evidence="3" id="KW-0813">Transport</keyword>
<feature type="transmembrane region" description="Helical" evidence="8">
    <location>
        <begin position="100"/>
        <end position="118"/>
    </location>
</feature>
<name>A0A5E4PGL8_9COXI</name>
<keyword evidence="10" id="KW-1185">Reference proteome</keyword>
<dbReference type="InterPro" id="IPR052017">
    <property type="entry name" value="TSUP"/>
</dbReference>
<evidence type="ECO:0000256" key="3">
    <source>
        <dbReference type="ARBA" id="ARBA00022448"/>
    </source>
</evidence>
<evidence type="ECO:0000256" key="8">
    <source>
        <dbReference type="RuleBase" id="RU363041"/>
    </source>
</evidence>
<feature type="transmembrane region" description="Helical" evidence="8">
    <location>
        <begin position="130"/>
        <end position="146"/>
    </location>
</feature>
<dbReference type="PANTHER" id="PTHR30269:SF25">
    <property type="entry name" value="MEMBRANE TRANSPORTER PROTEIN-RELATED"/>
    <property type="match status" value="1"/>
</dbReference>
<feature type="transmembrane region" description="Helical" evidence="8">
    <location>
        <begin position="199"/>
        <end position="218"/>
    </location>
</feature>
<feature type="transmembrane region" description="Helical" evidence="8">
    <location>
        <begin position="74"/>
        <end position="94"/>
    </location>
</feature>
<sequence length="292" mass="31451">MTLFLLFITGMFAGTVDAIAGGGGLISLPMLLSIGMPPHIAFGTNKLQGTIGTFMAVLKYYRHGYISLKKVYKGVLWGVAGSILGAVASQLMSSEFLHKIIPLLLCAIFVYTVCSPKLGHQDREARLGESIFYLLFGFALAFYDGFFGPGTGSFWVFALTFFLGYNLIKATAYTKVFNLNSSFIATLCFAAGGNIDYRFAIAMALGQIIGGRLGAHLAITKGARLIRPVFLGVVSLTIASLVYKNYANAQMITALSRHANLALPVLAVAVLLASMLIGYFRLIKREKSQTPG</sequence>
<feature type="transmembrane region" description="Helical" evidence="8">
    <location>
        <begin position="225"/>
        <end position="243"/>
    </location>
</feature>
<evidence type="ECO:0000313" key="9">
    <source>
        <dbReference type="EMBL" id="VVC75668.1"/>
    </source>
</evidence>
<dbReference type="RefSeq" id="WP_148338955.1">
    <property type="nucleotide sequence ID" value="NZ_LR699119.1"/>
</dbReference>
<comment type="subcellular location">
    <subcellularLocation>
        <location evidence="1 8">Cell membrane</location>
        <topology evidence="1 8">Multi-pass membrane protein</topology>
    </subcellularLocation>
</comment>
<dbReference type="GO" id="GO:0005886">
    <property type="term" value="C:plasma membrane"/>
    <property type="evidence" value="ECO:0007669"/>
    <property type="project" value="UniProtKB-SubCell"/>
</dbReference>
<keyword evidence="7 8" id="KW-0472">Membrane</keyword>
<dbReference type="Proteomes" id="UP000324194">
    <property type="component" value="Chromosome 1"/>
</dbReference>
<dbReference type="KEGG" id="asip:AQUSIP_09580"/>